<comment type="subcellular location">
    <subcellularLocation>
        <location evidence="1">Membrane</location>
        <topology evidence="1">Multi-pass membrane protein</topology>
    </subcellularLocation>
</comment>
<keyword evidence="5 6" id="KW-0472">Membrane</keyword>
<accession>A0A376AES9</accession>
<sequence>MTTPPGQSAPALPAPSPDVTIGLLLMVAAVLIAPFIDIFSKLATETTSPMEITAVRFLLQMVFMLPIFVWRRRLPRFSMANTGSHIARGGLIALSMVCYVTALSVMSVADALAIFFIEPIILTILSSIFLKETIGWRRYSACAVGFGGALLIIQPTFEQVGFIALLPAVSALCVAIFAILTRRLAHREDPWSMQIETGFWGLLISLAAIAFFGRSLPATFAPSLPDLTSLVWMTGVGLAAAVSGIFGVYAYRSAPASTLAPLQYLEIVTTTIFGWLVFRDFPDAIKWLGIAIIVGSGLFIIWRERRFSSKPVSENATLAP</sequence>
<dbReference type="PANTHER" id="PTHR22911:SF6">
    <property type="entry name" value="SOLUTE CARRIER FAMILY 35 MEMBER G1"/>
    <property type="match status" value="1"/>
</dbReference>
<dbReference type="SUPFAM" id="SSF103481">
    <property type="entry name" value="Multidrug resistance efflux transporter EmrE"/>
    <property type="match status" value="2"/>
</dbReference>
<feature type="domain" description="EamA" evidence="7">
    <location>
        <begin position="21"/>
        <end position="153"/>
    </location>
</feature>
<evidence type="ECO:0000256" key="4">
    <source>
        <dbReference type="ARBA" id="ARBA00022989"/>
    </source>
</evidence>
<dbReference type="InterPro" id="IPR000620">
    <property type="entry name" value="EamA_dom"/>
</dbReference>
<evidence type="ECO:0000259" key="7">
    <source>
        <dbReference type="Pfam" id="PF00892"/>
    </source>
</evidence>
<feature type="transmembrane region" description="Helical" evidence="6">
    <location>
        <begin position="229"/>
        <end position="251"/>
    </location>
</feature>
<evidence type="ECO:0000313" key="9">
    <source>
        <dbReference type="Proteomes" id="UP000254764"/>
    </source>
</evidence>
<evidence type="ECO:0000256" key="3">
    <source>
        <dbReference type="ARBA" id="ARBA00022692"/>
    </source>
</evidence>
<feature type="transmembrane region" description="Helical" evidence="6">
    <location>
        <begin position="52"/>
        <end position="70"/>
    </location>
</feature>
<evidence type="ECO:0000313" key="8">
    <source>
        <dbReference type="EMBL" id="SSC66295.1"/>
    </source>
</evidence>
<evidence type="ECO:0000256" key="1">
    <source>
        <dbReference type="ARBA" id="ARBA00004141"/>
    </source>
</evidence>
<comment type="similarity">
    <text evidence="2">Belongs to the drug/metabolite transporter (DMT) superfamily. 10 TMS drug/metabolite exporter (DME) (TC 2.A.7.3) family.</text>
</comment>
<name>A0A376AES9_9HYPH</name>
<dbReference type="RefSeq" id="WP_115669103.1">
    <property type="nucleotide sequence ID" value="NZ_UEYP01000002.1"/>
</dbReference>
<feature type="transmembrane region" description="Helical" evidence="6">
    <location>
        <begin position="197"/>
        <end position="217"/>
    </location>
</feature>
<dbReference type="Gene3D" id="1.10.3730.20">
    <property type="match status" value="1"/>
</dbReference>
<feature type="transmembrane region" description="Helical" evidence="6">
    <location>
        <begin position="284"/>
        <end position="302"/>
    </location>
</feature>
<protein>
    <recommendedName>
        <fullName evidence="7">EamA domain-containing protein</fullName>
    </recommendedName>
</protein>
<dbReference type="InterPro" id="IPR037185">
    <property type="entry name" value="EmrE-like"/>
</dbReference>
<dbReference type="Proteomes" id="UP000254764">
    <property type="component" value="Unassembled WGS sequence"/>
</dbReference>
<reference evidence="9" key="1">
    <citation type="submission" date="2018-07" db="EMBL/GenBank/DDBJ databases">
        <authorList>
            <person name="Peiro R."/>
            <person name="Begona"/>
            <person name="Cbmso G."/>
            <person name="Lopez M."/>
            <person name="Gonzalez S."/>
        </authorList>
    </citation>
    <scope>NUCLEOTIDE SEQUENCE [LARGE SCALE GENOMIC DNA]</scope>
</reference>
<feature type="transmembrane region" description="Helical" evidence="6">
    <location>
        <begin position="90"/>
        <end position="117"/>
    </location>
</feature>
<keyword evidence="3 6" id="KW-0812">Transmembrane</keyword>
<dbReference type="GO" id="GO:0016020">
    <property type="term" value="C:membrane"/>
    <property type="evidence" value="ECO:0007669"/>
    <property type="project" value="UniProtKB-SubCell"/>
</dbReference>
<evidence type="ECO:0000256" key="6">
    <source>
        <dbReference type="SAM" id="Phobius"/>
    </source>
</evidence>
<gene>
    <name evidence="8" type="ORF">RHIZ70_2003</name>
</gene>
<dbReference type="AlphaFoldDB" id="A0A376AES9"/>
<proteinExistence type="inferred from homology"/>
<feature type="domain" description="EamA" evidence="7">
    <location>
        <begin position="164"/>
        <end position="301"/>
    </location>
</feature>
<feature type="transmembrane region" description="Helical" evidence="6">
    <location>
        <begin position="20"/>
        <end position="40"/>
    </location>
</feature>
<dbReference type="EMBL" id="UEYP01000002">
    <property type="protein sequence ID" value="SSC66295.1"/>
    <property type="molecule type" value="Genomic_DNA"/>
</dbReference>
<keyword evidence="4 6" id="KW-1133">Transmembrane helix</keyword>
<feature type="transmembrane region" description="Helical" evidence="6">
    <location>
        <begin position="258"/>
        <end position="278"/>
    </location>
</feature>
<feature type="transmembrane region" description="Helical" evidence="6">
    <location>
        <begin position="163"/>
        <end position="185"/>
    </location>
</feature>
<evidence type="ECO:0000256" key="2">
    <source>
        <dbReference type="ARBA" id="ARBA00009853"/>
    </source>
</evidence>
<dbReference type="Pfam" id="PF00892">
    <property type="entry name" value="EamA"/>
    <property type="match status" value="2"/>
</dbReference>
<dbReference type="STRING" id="1336235.GCA_000518785_00688"/>
<evidence type="ECO:0000256" key="5">
    <source>
        <dbReference type="ARBA" id="ARBA00023136"/>
    </source>
</evidence>
<keyword evidence="9" id="KW-1185">Reference proteome</keyword>
<feature type="transmembrane region" description="Helical" evidence="6">
    <location>
        <begin position="138"/>
        <end position="157"/>
    </location>
</feature>
<organism evidence="8 9">
    <name type="scientific">Ciceribacter selenitireducens ATCC BAA-1503</name>
    <dbReference type="NCBI Taxonomy" id="1336235"/>
    <lineage>
        <taxon>Bacteria</taxon>
        <taxon>Pseudomonadati</taxon>
        <taxon>Pseudomonadota</taxon>
        <taxon>Alphaproteobacteria</taxon>
        <taxon>Hyphomicrobiales</taxon>
        <taxon>Rhizobiaceae</taxon>
        <taxon>Ciceribacter</taxon>
    </lineage>
</organism>
<dbReference type="OrthoDB" id="9815809at2"/>
<dbReference type="PANTHER" id="PTHR22911">
    <property type="entry name" value="ACYL-MALONYL CONDENSING ENZYME-RELATED"/>
    <property type="match status" value="1"/>
</dbReference>